<dbReference type="EMBL" id="LAZR01040169">
    <property type="protein sequence ID" value="KKL15163.1"/>
    <property type="molecule type" value="Genomic_DNA"/>
</dbReference>
<keyword evidence="1" id="KW-0472">Membrane</keyword>
<organism evidence="2">
    <name type="scientific">marine sediment metagenome</name>
    <dbReference type="NCBI Taxonomy" id="412755"/>
    <lineage>
        <taxon>unclassified sequences</taxon>
        <taxon>metagenomes</taxon>
        <taxon>ecological metagenomes</taxon>
    </lineage>
</organism>
<dbReference type="AlphaFoldDB" id="A0A0F9DTE4"/>
<name>A0A0F9DTE4_9ZZZZ</name>
<evidence type="ECO:0000256" key="1">
    <source>
        <dbReference type="SAM" id="Phobius"/>
    </source>
</evidence>
<proteinExistence type="predicted"/>
<feature type="transmembrane region" description="Helical" evidence="1">
    <location>
        <begin position="49"/>
        <end position="69"/>
    </location>
</feature>
<reference evidence="2" key="1">
    <citation type="journal article" date="2015" name="Nature">
        <title>Complex archaea that bridge the gap between prokaryotes and eukaryotes.</title>
        <authorList>
            <person name="Spang A."/>
            <person name="Saw J.H."/>
            <person name="Jorgensen S.L."/>
            <person name="Zaremba-Niedzwiedzka K."/>
            <person name="Martijn J."/>
            <person name="Lind A.E."/>
            <person name="van Eijk R."/>
            <person name="Schleper C."/>
            <person name="Guy L."/>
            <person name="Ettema T.J."/>
        </authorList>
    </citation>
    <scope>NUCLEOTIDE SEQUENCE</scope>
</reference>
<evidence type="ECO:0000313" key="2">
    <source>
        <dbReference type="EMBL" id="KKL15163.1"/>
    </source>
</evidence>
<keyword evidence="1" id="KW-0812">Transmembrane</keyword>
<comment type="caution">
    <text evidence="2">The sequence shown here is derived from an EMBL/GenBank/DDBJ whole genome shotgun (WGS) entry which is preliminary data.</text>
</comment>
<sequence>MKLFHTEYDTMKKYNDKNVIRPAILDTEGRALPEIVQPRQSMSPLAKGILAMLLFIVGSSIVMLIFMFYGKFLGVESYEPDYHELRDNLLMPDGRDYWDNNNQTDMLVASNILEEDMNRQILERDNIDMTVDEFINSVDLPSGPMAGPSYSGGISA</sequence>
<protein>
    <submittedName>
        <fullName evidence="2">Uncharacterized protein</fullName>
    </submittedName>
</protein>
<gene>
    <name evidence="2" type="ORF">LCGC14_2508370</name>
</gene>
<accession>A0A0F9DTE4</accession>
<keyword evidence="1" id="KW-1133">Transmembrane helix</keyword>